<dbReference type="GO" id="GO:0000226">
    <property type="term" value="P:microtubule cytoskeleton organization"/>
    <property type="evidence" value="ECO:0007669"/>
    <property type="project" value="TreeGrafter"/>
</dbReference>
<evidence type="ECO:0000259" key="4">
    <source>
        <dbReference type="PROSITE" id="PS50011"/>
    </source>
</evidence>
<dbReference type="InParanoid" id="A0A409YIZ3"/>
<name>A0A409YIZ3_9AGAR</name>
<sequence>MSKTPLVFAASTAFLLWLGFKKYRARGSVSFNDSDFLPNRSQLPVTVSDWSNLLDLEDELDNKIGAKWGLLHDLFLKKYQLKLWFNEHLCTQRPWPSDTSLPKPNGFNTLCHANTTKSIARWSSWGPMNGAQHVARTSSGCDVIVRVITSGGVGNNFREIQRFLNQTPDILLSTNHVLPMLEEIVFEDITFGVFPRLDDTLESIFRNSRQNSVEDALYAIMEALEGIVYLHEHHIAHQFHPESLIRRAVVRPRVYIIDFEDAVMFSPDTNPTDMRVSKFPRPLELCGRPQPPEVYQPESYCPFKLDMWQFGDTLQPFKSGFDEVSKIFEAMVKSVPEERISAAEALRRLDTFVQSQPPNVLHKPFPGECTEYVESKTGPAGKLVFVDKTSSVVLASKLQQVADGTTLALAASAALILWLKSRKTPSQESDAQALSIKLPERSELPNTIEDWRDLFDLYDELDNKIAAKWCLLDDLFRKRYGVKLWLSEHLCEQEPWPDDSRLPKPNGFNTLSHANTDHCISRWPHWCPRNGAQHVARTSTGCDVMIRVITSGGIGERHREIQRYLNRAPDILLSTNHVLPMLEEMIFEDITFGVFPRLDATLSDVFSRFYKTSVGDALDMIMQALEGVVYLHEHRIAHQDLFMANFVVQWQPESLLKRAIARPRVWIIDFEDAVMFEEGTKVEDMKVARFPRPLEECGRPQPPEVQFGSYCPFKLDVWQFSSDIKRFKSGFVEVSQVFEDMNKEQPDERITAAQALARLDSFVREQPPSSLHQAFPSFT</sequence>
<dbReference type="GO" id="GO:0035556">
    <property type="term" value="P:intracellular signal transduction"/>
    <property type="evidence" value="ECO:0007669"/>
    <property type="project" value="TreeGrafter"/>
</dbReference>
<evidence type="ECO:0000256" key="3">
    <source>
        <dbReference type="SAM" id="SignalP"/>
    </source>
</evidence>
<dbReference type="InterPro" id="IPR000719">
    <property type="entry name" value="Prot_kinase_dom"/>
</dbReference>
<keyword evidence="2" id="KW-0067">ATP-binding</keyword>
<dbReference type="PROSITE" id="PS50011">
    <property type="entry name" value="PROTEIN_KINASE_DOM"/>
    <property type="match status" value="1"/>
</dbReference>
<feature type="domain" description="Protein kinase" evidence="4">
    <location>
        <begin position="469"/>
        <end position="779"/>
    </location>
</feature>
<keyword evidence="1" id="KW-0547">Nucleotide-binding</keyword>
<accession>A0A409YIZ3</accession>
<keyword evidence="6" id="KW-1185">Reference proteome</keyword>
<proteinExistence type="predicted"/>
<evidence type="ECO:0000256" key="2">
    <source>
        <dbReference type="ARBA" id="ARBA00022840"/>
    </source>
</evidence>
<dbReference type="Gene3D" id="1.10.510.10">
    <property type="entry name" value="Transferase(Phosphotransferase) domain 1"/>
    <property type="match status" value="2"/>
</dbReference>
<dbReference type="AlphaFoldDB" id="A0A409YIZ3"/>
<organism evidence="5 6">
    <name type="scientific">Panaeolus cyanescens</name>
    <dbReference type="NCBI Taxonomy" id="181874"/>
    <lineage>
        <taxon>Eukaryota</taxon>
        <taxon>Fungi</taxon>
        <taxon>Dikarya</taxon>
        <taxon>Basidiomycota</taxon>
        <taxon>Agaricomycotina</taxon>
        <taxon>Agaricomycetes</taxon>
        <taxon>Agaricomycetidae</taxon>
        <taxon>Agaricales</taxon>
        <taxon>Agaricineae</taxon>
        <taxon>Galeropsidaceae</taxon>
        <taxon>Panaeolus</taxon>
    </lineage>
</organism>
<dbReference type="SUPFAM" id="SSF56112">
    <property type="entry name" value="Protein kinase-like (PK-like)"/>
    <property type="match status" value="2"/>
</dbReference>
<evidence type="ECO:0000313" key="5">
    <source>
        <dbReference type="EMBL" id="PPR02958.1"/>
    </source>
</evidence>
<evidence type="ECO:0000256" key="1">
    <source>
        <dbReference type="ARBA" id="ARBA00022741"/>
    </source>
</evidence>
<dbReference type="STRING" id="181874.A0A409YIZ3"/>
<dbReference type="PANTHER" id="PTHR24346">
    <property type="entry name" value="MAP/MICROTUBULE AFFINITY-REGULATING KINASE"/>
    <property type="match status" value="1"/>
</dbReference>
<feature type="chain" id="PRO_5019399988" description="Protein kinase domain-containing protein" evidence="3">
    <location>
        <begin position="28"/>
        <end position="779"/>
    </location>
</feature>
<dbReference type="GO" id="GO:0005524">
    <property type="term" value="F:ATP binding"/>
    <property type="evidence" value="ECO:0007669"/>
    <property type="project" value="UniProtKB-KW"/>
</dbReference>
<dbReference type="PANTHER" id="PTHR24346:SF74">
    <property type="entry name" value="PROTEIN KINASE DOMAIN-CONTAINING PROTEIN"/>
    <property type="match status" value="1"/>
</dbReference>
<dbReference type="Proteomes" id="UP000284842">
    <property type="component" value="Unassembled WGS sequence"/>
</dbReference>
<gene>
    <name evidence="5" type="ORF">CVT24_012152</name>
</gene>
<protein>
    <recommendedName>
        <fullName evidence="4">Protein kinase domain-containing protein</fullName>
    </recommendedName>
</protein>
<dbReference type="EMBL" id="NHTK01001123">
    <property type="protein sequence ID" value="PPR02958.1"/>
    <property type="molecule type" value="Genomic_DNA"/>
</dbReference>
<reference evidence="5 6" key="1">
    <citation type="journal article" date="2018" name="Evol. Lett.">
        <title>Horizontal gene cluster transfer increased hallucinogenic mushroom diversity.</title>
        <authorList>
            <person name="Reynolds H.T."/>
            <person name="Vijayakumar V."/>
            <person name="Gluck-Thaler E."/>
            <person name="Korotkin H.B."/>
            <person name="Matheny P.B."/>
            <person name="Slot J.C."/>
        </authorList>
    </citation>
    <scope>NUCLEOTIDE SEQUENCE [LARGE SCALE GENOMIC DNA]</scope>
    <source>
        <strain evidence="5 6">2629</strain>
    </source>
</reference>
<dbReference type="OrthoDB" id="2985259at2759"/>
<comment type="caution">
    <text evidence="5">The sequence shown here is derived from an EMBL/GenBank/DDBJ whole genome shotgun (WGS) entry which is preliminary data.</text>
</comment>
<keyword evidence="3" id="KW-0732">Signal</keyword>
<feature type="signal peptide" evidence="3">
    <location>
        <begin position="1"/>
        <end position="27"/>
    </location>
</feature>
<dbReference type="InterPro" id="IPR011009">
    <property type="entry name" value="Kinase-like_dom_sf"/>
</dbReference>
<dbReference type="SMART" id="SM00220">
    <property type="entry name" value="S_TKc"/>
    <property type="match status" value="1"/>
</dbReference>
<evidence type="ECO:0000313" key="6">
    <source>
        <dbReference type="Proteomes" id="UP000284842"/>
    </source>
</evidence>
<dbReference type="GO" id="GO:0004674">
    <property type="term" value="F:protein serine/threonine kinase activity"/>
    <property type="evidence" value="ECO:0007669"/>
    <property type="project" value="TreeGrafter"/>
</dbReference>
<dbReference type="GO" id="GO:0005737">
    <property type="term" value="C:cytoplasm"/>
    <property type="evidence" value="ECO:0007669"/>
    <property type="project" value="TreeGrafter"/>
</dbReference>